<dbReference type="RefSeq" id="WP_346752998.1">
    <property type="nucleotide sequence ID" value="NZ_JAUJEA010000006.1"/>
</dbReference>
<accession>A0ABT8KQG1</accession>
<dbReference type="PROSITE" id="PS51257">
    <property type="entry name" value="PROKAR_LIPOPROTEIN"/>
    <property type="match status" value="1"/>
</dbReference>
<comment type="caution">
    <text evidence="2">The sequence shown here is derived from an EMBL/GenBank/DDBJ whole genome shotgun (WGS) entry which is preliminary data.</text>
</comment>
<sequence length="152" mass="17574">MRKTNLLIILISILISCRATKEEIDSDVVISMQKTNCLGNCPVYTIDIYESGLVILDGKENIDKLGEFKIKLSKNELKRLIDLFNAHDFFSFEEKYISNMTDLPTTYLYFADDNRRKRVMDYDGAPESLKKLESEVAKLIQIPNWKKVKRGS</sequence>
<keyword evidence="3" id="KW-1185">Reference proteome</keyword>
<evidence type="ECO:0000313" key="3">
    <source>
        <dbReference type="Proteomes" id="UP001172082"/>
    </source>
</evidence>
<dbReference type="EMBL" id="JAUJEA010000006">
    <property type="protein sequence ID" value="MDN5202974.1"/>
    <property type="molecule type" value="Genomic_DNA"/>
</dbReference>
<feature type="domain" description="DUF6438" evidence="1">
    <location>
        <begin position="29"/>
        <end position="139"/>
    </location>
</feature>
<evidence type="ECO:0000259" key="1">
    <source>
        <dbReference type="Pfam" id="PF20033"/>
    </source>
</evidence>
<reference evidence="2" key="1">
    <citation type="submission" date="2023-06" db="EMBL/GenBank/DDBJ databases">
        <title>Genomic of Parafulvivirga corallium.</title>
        <authorList>
            <person name="Wang G."/>
        </authorList>
    </citation>
    <scope>NUCLEOTIDE SEQUENCE</scope>
    <source>
        <strain evidence="2">BMA10</strain>
    </source>
</reference>
<name>A0ABT8KQG1_9BACT</name>
<organism evidence="2 3">
    <name type="scientific">Splendidivirga corallicola</name>
    <dbReference type="NCBI Taxonomy" id="3051826"/>
    <lineage>
        <taxon>Bacteria</taxon>
        <taxon>Pseudomonadati</taxon>
        <taxon>Bacteroidota</taxon>
        <taxon>Cytophagia</taxon>
        <taxon>Cytophagales</taxon>
        <taxon>Splendidivirgaceae</taxon>
        <taxon>Splendidivirga</taxon>
    </lineage>
</organism>
<dbReference type="Proteomes" id="UP001172082">
    <property type="component" value="Unassembled WGS sequence"/>
</dbReference>
<dbReference type="InterPro" id="IPR045497">
    <property type="entry name" value="DUF6438"/>
</dbReference>
<gene>
    <name evidence="2" type="ORF">QQ008_16410</name>
</gene>
<proteinExistence type="predicted"/>
<protein>
    <submittedName>
        <fullName evidence="2">DUF6438 domain-containing protein</fullName>
    </submittedName>
</protein>
<evidence type="ECO:0000313" key="2">
    <source>
        <dbReference type="EMBL" id="MDN5202974.1"/>
    </source>
</evidence>
<dbReference type="Pfam" id="PF20033">
    <property type="entry name" value="DUF6438"/>
    <property type="match status" value="1"/>
</dbReference>